<keyword evidence="5 7" id="KW-0234">DNA repair</keyword>
<sequence>MAPTAQVTQSRSGTVRQAADVYDPNQNLHEKREVRAKYRELQAGLENKRQEGMANIDFEQLNEIVKDTNRLYEKVKAPAEGVLDSRLLMNVADMGHALAKSLRTETSGFDLDDYINKVALYINTGGARAMDASGRGKGRGSNGRQRRRATAAGSDVDDEDDSEDDEIEVADDWQWDKLGRTAARWSRRAPMMDFLNGPLKSEYNKRQVQRRQKIDRAAVVERPQELGEGDIEKSANETTKQVMTIHKLLRDQGADGVSMFDFAIDPKSFGNTVENLFYISFLIRDGKTQLVMPGEESNANGVVPKLRVREPAEEEDYVAGLRKQQIVLELDMDTWKGLIETHNLTRCIIPTRRNEPPRGNARGQWYG</sequence>
<dbReference type="PANTHER" id="PTHR16140">
    <property type="entry name" value="NON-STRUCTURAL MAINTENANCE OF CHROMOSOMES ELEMENT 4"/>
    <property type="match status" value="1"/>
</dbReference>
<feature type="compositionally biased region" description="Acidic residues" evidence="8">
    <location>
        <begin position="155"/>
        <end position="167"/>
    </location>
</feature>
<dbReference type="HOGENOM" id="CLU_041037_1_0_1"/>
<evidence type="ECO:0000256" key="7">
    <source>
        <dbReference type="RuleBase" id="RU365071"/>
    </source>
</evidence>
<keyword evidence="3 7" id="KW-0227">DNA damage</keyword>
<evidence type="ECO:0000256" key="5">
    <source>
        <dbReference type="ARBA" id="ARBA00023204"/>
    </source>
</evidence>
<dbReference type="AlphaFoldDB" id="A0A066WCY8"/>
<keyword evidence="12" id="KW-1185">Reference proteome</keyword>
<organism evidence="11 12">
    <name type="scientific">Tilletiaria anomala (strain ATCC 24038 / CBS 436.72 / UBC 951)</name>
    <dbReference type="NCBI Taxonomy" id="1037660"/>
    <lineage>
        <taxon>Eukaryota</taxon>
        <taxon>Fungi</taxon>
        <taxon>Dikarya</taxon>
        <taxon>Basidiomycota</taxon>
        <taxon>Ustilaginomycotina</taxon>
        <taxon>Exobasidiomycetes</taxon>
        <taxon>Georgefischeriales</taxon>
        <taxon>Tilletiariaceae</taxon>
        <taxon>Tilletiaria</taxon>
    </lineage>
</organism>
<feature type="region of interest" description="Disordered" evidence="8">
    <location>
        <begin position="129"/>
        <end position="167"/>
    </location>
</feature>
<keyword evidence="6 7" id="KW-0539">Nucleus</keyword>
<dbReference type="GeneID" id="25264062"/>
<dbReference type="InterPro" id="IPR027786">
    <property type="entry name" value="Nse4/EID"/>
</dbReference>
<reference evidence="11 12" key="1">
    <citation type="submission" date="2014-05" db="EMBL/GenBank/DDBJ databases">
        <title>Draft genome sequence of a rare smut relative, Tilletiaria anomala UBC 951.</title>
        <authorList>
            <consortium name="DOE Joint Genome Institute"/>
            <person name="Toome M."/>
            <person name="Kuo A."/>
            <person name="Henrissat B."/>
            <person name="Lipzen A."/>
            <person name="Tritt A."/>
            <person name="Yoshinaga Y."/>
            <person name="Zane M."/>
            <person name="Barry K."/>
            <person name="Grigoriev I.V."/>
            <person name="Spatafora J.W."/>
            <person name="Aimea M.C."/>
        </authorList>
    </citation>
    <scope>NUCLEOTIDE SEQUENCE [LARGE SCALE GENOMIC DNA]</scope>
    <source>
        <strain evidence="11 12">UBC 951</strain>
    </source>
</reference>
<evidence type="ECO:0000256" key="1">
    <source>
        <dbReference type="ARBA" id="ARBA00004123"/>
    </source>
</evidence>
<gene>
    <name evidence="11" type="ORF">K437DRAFT_255077</name>
</gene>
<feature type="region of interest" description="Disordered" evidence="8">
    <location>
        <begin position="1"/>
        <end position="25"/>
    </location>
</feature>
<proteinExistence type="inferred from homology"/>
<dbReference type="GO" id="GO:0005634">
    <property type="term" value="C:nucleus"/>
    <property type="evidence" value="ECO:0007669"/>
    <property type="project" value="UniProtKB-SubCell"/>
</dbReference>
<comment type="similarity">
    <text evidence="2 7">Belongs to the NSE4 family.</text>
</comment>
<dbReference type="Proteomes" id="UP000027361">
    <property type="component" value="Unassembled WGS sequence"/>
</dbReference>
<evidence type="ECO:0000259" key="10">
    <source>
        <dbReference type="Pfam" id="PF15412"/>
    </source>
</evidence>
<dbReference type="GO" id="GO:0006281">
    <property type="term" value="P:DNA repair"/>
    <property type="evidence" value="ECO:0007669"/>
    <property type="project" value="UniProtKB-UniRule"/>
</dbReference>
<dbReference type="InParanoid" id="A0A066WCY8"/>
<dbReference type="InterPro" id="IPR014854">
    <property type="entry name" value="Nse4_C"/>
</dbReference>
<evidence type="ECO:0000256" key="6">
    <source>
        <dbReference type="ARBA" id="ARBA00023242"/>
    </source>
</evidence>
<evidence type="ECO:0000256" key="2">
    <source>
        <dbReference type="ARBA" id="ARBA00008997"/>
    </source>
</evidence>
<dbReference type="GO" id="GO:0006310">
    <property type="term" value="P:DNA recombination"/>
    <property type="evidence" value="ECO:0007669"/>
    <property type="project" value="UniProtKB-UniRule"/>
</dbReference>
<dbReference type="Pfam" id="PF15412">
    <property type="entry name" value="Nse4-Nse3_bdg"/>
    <property type="match status" value="1"/>
</dbReference>
<dbReference type="RefSeq" id="XP_013244498.1">
    <property type="nucleotide sequence ID" value="XM_013389044.1"/>
</dbReference>
<dbReference type="OrthoDB" id="361242at2759"/>
<keyword evidence="4 7" id="KW-0233">DNA recombination</keyword>
<dbReference type="EMBL" id="JMSN01000019">
    <property type="protein sequence ID" value="KDN50373.1"/>
    <property type="molecule type" value="Genomic_DNA"/>
</dbReference>
<dbReference type="InterPro" id="IPR029225">
    <property type="entry name" value="Nse4_Nse3-bd"/>
</dbReference>
<dbReference type="FunCoup" id="A0A066WCY8">
    <property type="interactions" value="221"/>
</dbReference>
<comment type="function">
    <text evidence="7">Component of the SMC5-SMC6 complex, that promotes sister chromatid alignment after DNA damage and facilitates double-stranded DNA breaks (DSBs) repair via homologous recombination between sister chromatids.</text>
</comment>
<evidence type="ECO:0000256" key="8">
    <source>
        <dbReference type="SAM" id="MobiDB-lite"/>
    </source>
</evidence>
<dbReference type="GO" id="GO:0030915">
    <property type="term" value="C:Smc5-Smc6 complex"/>
    <property type="evidence" value="ECO:0007669"/>
    <property type="project" value="UniProtKB-UniRule"/>
</dbReference>
<dbReference type="STRING" id="1037660.A0A066WCY8"/>
<dbReference type="PANTHER" id="PTHR16140:SF0">
    <property type="entry name" value="NON-STRUCTURAL MAINTENANCE OF CHROMOSOMES ELEMENT 4"/>
    <property type="match status" value="1"/>
</dbReference>
<feature type="domain" description="Nse4/EID protein Nse3/MAGE-binding" evidence="10">
    <location>
        <begin position="84"/>
        <end position="122"/>
    </location>
</feature>
<feature type="domain" description="Non-structural maintenance of chromosome element 4 C-terminal" evidence="9">
    <location>
        <begin position="257"/>
        <end position="349"/>
    </location>
</feature>
<dbReference type="Pfam" id="PF08743">
    <property type="entry name" value="Nse4_C"/>
    <property type="match status" value="1"/>
</dbReference>
<evidence type="ECO:0000256" key="3">
    <source>
        <dbReference type="ARBA" id="ARBA00022763"/>
    </source>
</evidence>
<evidence type="ECO:0000313" key="12">
    <source>
        <dbReference type="Proteomes" id="UP000027361"/>
    </source>
</evidence>
<comment type="caution">
    <text evidence="11">The sequence shown here is derived from an EMBL/GenBank/DDBJ whole genome shotgun (WGS) entry which is preliminary data.</text>
</comment>
<evidence type="ECO:0000256" key="4">
    <source>
        <dbReference type="ARBA" id="ARBA00023172"/>
    </source>
</evidence>
<comment type="subcellular location">
    <subcellularLocation>
        <location evidence="1 7">Nucleus</location>
    </subcellularLocation>
</comment>
<comment type="subunit">
    <text evidence="7">Component of the SMC5-SMC6 complex.</text>
</comment>
<evidence type="ECO:0000313" key="11">
    <source>
        <dbReference type="EMBL" id="KDN50373.1"/>
    </source>
</evidence>
<accession>A0A066WCY8</accession>
<name>A0A066WCY8_TILAU</name>
<protein>
    <recommendedName>
        <fullName evidence="7">Non-structural maintenance of chromosomes element 4</fullName>
    </recommendedName>
</protein>
<dbReference type="OMA" id="FMGINRT"/>
<evidence type="ECO:0000259" key="9">
    <source>
        <dbReference type="Pfam" id="PF08743"/>
    </source>
</evidence>
<feature type="compositionally biased region" description="Polar residues" evidence="8">
    <location>
        <begin position="1"/>
        <end position="15"/>
    </location>
</feature>